<dbReference type="CDD" id="cd05299">
    <property type="entry name" value="CtBP_dh"/>
    <property type="match status" value="1"/>
</dbReference>
<dbReference type="InterPro" id="IPR051638">
    <property type="entry name" value="CTBP_dehydrogenase"/>
</dbReference>
<dbReference type="InterPro" id="IPR006140">
    <property type="entry name" value="D-isomer_DH_NAD-bd"/>
</dbReference>
<dbReference type="PANTHER" id="PTHR46029">
    <property type="entry name" value="C-TERMINAL-BINDING PROTEIN"/>
    <property type="match status" value="1"/>
</dbReference>
<dbReference type="GO" id="GO:0140297">
    <property type="term" value="F:DNA-binding transcription factor binding"/>
    <property type="evidence" value="ECO:0007669"/>
    <property type="project" value="TreeGrafter"/>
</dbReference>
<proteinExistence type="inferred from homology"/>
<dbReference type="SUPFAM" id="SSF52283">
    <property type="entry name" value="Formate/glycerate dehydrogenase catalytic domain-like"/>
    <property type="match status" value="1"/>
</dbReference>
<evidence type="ECO:0008006" key="7">
    <source>
        <dbReference type="Google" id="ProtNLM"/>
    </source>
</evidence>
<feature type="domain" description="D-isomer specific 2-hydroxyacid dehydrogenase NAD-binding" evidence="4">
    <location>
        <begin position="102"/>
        <end position="297"/>
    </location>
</feature>
<dbReference type="Gene3D" id="3.40.50.720">
    <property type="entry name" value="NAD(P)-binding Rossmann-like Domain"/>
    <property type="match status" value="2"/>
</dbReference>
<evidence type="ECO:0000259" key="3">
    <source>
        <dbReference type="Pfam" id="PF00389"/>
    </source>
</evidence>
<keyword evidence="6" id="KW-1185">Reference proteome</keyword>
<evidence type="ECO:0000313" key="5">
    <source>
        <dbReference type="EMBL" id="ORX33301.1"/>
    </source>
</evidence>
<dbReference type="AlphaFoldDB" id="A0A1Y1U5I8"/>
<dbReference type="SUPFAM" id="SSF51735">
    <property type="entry name" value="NAD(P)-binding Rossmann-fold domains"/>
    <property type="match status" value="1"/>
</dbReference>
<feature type="domain" description="D-isomer specific 2-hydroxyacid dehydrogenase catalytic" evidence="3">
    <location>
        <begin position="33"/>
        <end position="321"/>
    </location>
</feature>
<dbReference type="GO" id="GO:0006357">
    <property type="term" value="P:regulation of transcription by RNA polymerase II"/>
    <property type="evidence" value="ECO:0007669"/>
    <property type="project" value="TreeGrafter"/>
</dbReference>
<dbReference type="GO" id="GO:0003713">
    <property type="term" value="F:transcription coactivator activity"/>
    <property type="evidence" value="ECO:0007669"/>
    <property type="project" value="TreeGrafter"/>
</dbReference>
<dbReference type="InterPro" id="IPR036291">
    <property type="entry name" value="NAD(P)-bd_dom_sf"/>
</dbReference>
<accession>A0A1Y1U5I8</accession>
<dbReference type="InterPro" id="IPR043322">
    <property type="entry name" value="CtBP"/>
</dbReference>
<name>A0A1Y1U5I8_9TREE</name>
<comment type="caution">
    <text evidence="5">The sequence shown here is derived from an EMBL/GenBank/DDBJ whole genome shotgun (WGS) entry which is preliminary data.</text>
</comment>
<sequence length="333" mass="36546">MSSELWNAKRPQPFKLIQYHLAVSQPLSTVPDEVCAEVHGILIVRHYLTADDLVRFPKLRCVVRTGVGYDRLDRKALAAAGVKVANVPDYGTTEVADHALAMALSLRRGIILQHDAQRLPGAEWKPLNGPPGIPLSGPIVHRPTGKTWACLGLGRIGIAAALRAKTFGYRVVFYDPFLPNGLDRALGITRLFSLTELFSQADVISLHCAHTPETHLVVNDTTLALLPPGAILINVSRGECVSLDAVERALRRGRLTAAGLDVLETEPIVDPPPPLIQAYRASEPWLMGRLIITPHCAFFSDEAVRDIQIKSTETMRDILFDNLDTNVIDPSSW</sequence>
<evidence type="ECO:0000313" key="6">
    <source>
        <dbReference type="Proteomes" id="UP000193218"/>
    </source>
</evidence>
<evidence type="ECO:0000256" key="1">
    <source>
        <dbReference type="ARBA" id="ARBA00005854"/>
    </source>
</evidence>
<dbReference type="STRING" id="4999.A0A1Y1U5I8"/>
<dbReference type="RefSeq" id="XP_021867652.1">
    <property type="nucleotide sequence ID" value="XM_022017583.1"/>
</dbReference>
<comment type="similarity">
    <text evidence="1 2">Belongs to the D-isomer specific 2-hydroxyacid dehydrogenase family.</text>
</comment>
<reference evidence="5 6" key="1">
    <citation type="submission" date="2017-03" db="EMBL/GenBank/DDBJ databases">
        <title>Widespread Adenine N6-methylation of Active Genes in Fungi.</title>
        <authorList>
            <consortium name="DOE Joint Genome Institute"/>
            <person name="Mondo S.J."/>
            <person name="Dannebaum R.O."/>
            <person name="Kuo R.C."/>
            <person name="Louie K.B."/>
            <person name="Bewick A.J."/>
            <person name="Labutti K."/>
            <person name="Haridas S."/>
            <person name="Kuo A."/>
            <person name="Salamov A."/>
            <person name="Ahrendt S.R."/>
            <person name="Lau R."/>
            <person name="Bowen B.P."/>
            <person name="Lipzen A."/>
            <person name="Sullivan W."/>
            <person name="Andreopoulos W.B."/>
            <person name="Clum A."/>
            <person name="Lindquist E."/>
            <person name="Daum C."/>
            <person name="Northen T.R."/>
            <person name="Ramamoorthy G."/>
            <person name="Schmitz R.J."/>
            <person name="Gryganskyi A."/>
            <person name="Culley D."/>
            <person name="Magnuson J."/>
            <person name="James T.Y."/>
            <person name="O'Malley M.A."/>
            <person name="Stajich J.E."/>
            <person name="Spatafora J.W."/>
            <person name="Visel A."/>
            <person name="Grigoriev I.V."/>
        </authorList>
    </citation>
    <scope>NUCLEOTIDE SEQUENCE [LARGE SCALE GENOMIC DNA]</scope>
    <source>
        <strain evidence="5 6">NRRL Y-17943</strain>
    </source>
</reference>
<dbReference type="Pfam" id="PF02826">
    <property type="entry name" value="2-Hacid_dh_C"/>
    <property type="match status" value="1"/>
</dbReference>
<dbReference type="Proteomes" id="UP000193218">
    <property type="component" value="Unassembled WGS sequence"/>
</dbReference>
<dbReference type="Pfam" id="PF00389">
    <property type="entry name" value="2-Hacid_dh"/>
    <property type="match status" value="1"/>
</dbReference>
<dbReference type="GeneID" id="33559392"/>
<dbReference type="GO" id="GO:0003714">
    <property type="term" value="F:transcription corepressor activity"/>
    <property type="evidence" value="ECO:0007669"/>
    <property type="project" value="InterPro"/>
</dbReference>
<dbReference type="OrthoDB" id="298012at2759"/>
<gene>
    <name evidence="5" type="ORF">BD324DRAFT_643977</name>
</gene>
<dbReference type="GO" id="GO:0001221">
    <property type="term" value="F:transcription coregulator binding"/>
    <property type="evidence" value="ECO:0007669"/>
    <property type="project" value="TreeGrafter"/>
</dbReference>
<dbReference type="GO" id="GO:0005634">
    <property type="term" value="C:nucleus"/>
    <property type="evidence" value="ECO:0007669"/>
    <property type="project" value="TreeGrafter"/>
</dbReference>
<protein>
    <recommendedName>
        <fullName evidence="7">C-terminal binding protein</fullName>
    </recommendedName>
</protein>
<evidence type="ECO:0000256" key="2">
    <source>
        <dbReference type="RuleBase" id="RU003719"/>
    </source>
</evidence>
<dbReference type="PANTHER" id="PTHR46029:SF7">
    <property type="entry name" value="C-TERMINAL-BINDING PROTEIN"/>
    <property type="match status" value="1"/>
</dbReference>
<dbReference type="GO" id="GO:0016616">
    <property type="term" value="F:oxidoreductase activity, acting on the CH-OH group of donors, NAD or NADP as acceptor"/>
    <property type="evidence" value="ECO:0007669"/>
    <property type="project" value="InterPro"/>
</dbReference>
<dbReference type="GO" id="GO:0051287">
    <property type="term" value="F:NAD binding"/>
    <property type="evidence" value="ECO:0007669"/>
    <property type="project" value="InterPro"/>
</dbReference>
<evidence type="ECO:0000259" key="4">
    <source>
        <dbReference type="Pfam" id="PF02826"/>
    </source>
</evidence>
<keyword evidence="2" id="KW-0560">Oxidoreductase</keyword>
<dbReference type="InterPro" id="IPR006139">
    <property type="entry name" value="D-isomer_2_OHA_DH_cat_dom"/>
</dbReference>
<dbReference type="EMBL" id="NBSH01000027">
    <property type="protein sequence ID" value="ORX33301.1"/>
    <property type="molecule type" value="Genomic_DNA"/>
</dbReference>
<organism evidence="5 6">
    <name type="scientific">Kockovaella imperatae</name>
    <dbReference type="NCBI Taxonomy" id="4999"/>
    <lineage>
        <taxon>Eukaryota</taxon>
        <taxon>Fungi</taxon>
        <taxon>Dikarya</taxon>
        <taxon>Basidiomycota</taxon>
        <taxon>Agaricomycotina</taxon>
        <taxon>Tremellomycetes</taxon>
        <taxon>Tremellales</taxon>
        <taxon>Cuniculitremaceae</taxon>
        <taxon>Kockovaella</taxon>
    </lineage>
</organism>
<dbReference type="InParanoid" id="A0A1Y1U5I8"/>